<proteinExistence type="inferred from homology"/>
<evidence type="ECO:0000313" key="6">
    <source>
        <dbReference type="EMBL" id="MXN66261.1"/>
    </source>
</evidence>
<feature type="binding site" evidence="4">
    <location>
        <position position="130"/>
    </location>
    <ligand>
        <name>[4Fe-4S] cluster</name>
        <dbReference type="ChEBI" id="CHEBI:49883"/>
    </ligand>
</feature>
<dbReference type="PANTHER" id="PTHR46509:SF1">
    <property type="entry name" value="PHOSPHOADENOSINE PHOSPHOSULFATE REDUCTASE"/>
    <property type="match status" value="1"/>
</dbReference>
<evidence type="ECO:0000259" key="5">
    <source>
        <dbReference type="Pfam" id="PF01507"/>
    </source>
</evidence>
<keyword evidence="4" id="KW-0963">Cytoplasm</keyword>
<comment type="catalytic activity">
    <reaction evidence="4">
        <text>[thioredoxin]-disulfide + sulfite + AMP + 2 H(+) = adenosine 5'-phosphosulfate + [thioredoxin]-dithiol</text>
        <dbReference type="Rhea" id="RHEA:21976"/>
        <dbReference type="Rhea" id="RHEA-COMP:10698"/>
        <dbReference type="Rhea" id="RHEA-COMP:10700"/>
        <dbReference type="ChEBI" id="CHEBI:15378"/>
        <dbReference type="ChEBI" id="CHEBI:17359"/>
        <dbReference type="ChEBI" id="CHEBI:29950"/>
        <dbReference type="ChEBI" id="CHEBI:50058"/>
        <dbReference type="ChEBI" id="CHEBI:58243"/>
        <dbReference type="ChEBI" id="CHEBI:456215"/>
        <dbReference type="EC" id="1.8.4.10"/>
    </reaction>
</comment>
<feature type="binding site" evidence="4">
    <location>
        <position position="213"/>
    </location>
    <ligand>
        <name>[4Fe-4S] cluster</name>
        <dbReference type="ChEBI" id="CHEBI:49883"/>
    </ligand>
</feature>
<dbReference type="GO" id="GO:0019379">
    <property type="term" value="P:sulfate assimilation, phosphoadenylyl sulfate reduction by phosphoadenylyl-sulfate reductase (thioredoxin)"/>
    <property type="evidence" value="ECO:0007669"/>
    <property type="project" value="UniProtKB-UniRule"/>
</dbReference>
<dbReference type="GO" id="GO:0051539">
    <property type="term" value="F:4 iron, 4 sulfur cluster binding"/>
    <property type="evidence" value="ECO:0007669"/>
    <property type="project" value="UniProtKB-UniRule"/>
</dbReference>
<comment type="caution">
    <text evidence="6">The sequence shown here is derived from an EMBL/GenBank/DDBJ whole genome shotgun (WGS) entry which is preliminary data.</text>
</comment>
<keyword evidence="4" id="KW-0408">Iron</keyword>
<feature type="binding site" evidence="4">
    <location>
        <position position="129"/>
    </location>
    <ligand>
        <name>[4Fe-4S] cluster</name>
        <dbReference type="ChEBI" id="CHEBI:49883"/>
    </ligand>
</feature>
<dbReference type="AlphaFoldDB" id="A0A7X3LWC0"/>
<comment type="cofactor">
    <cofactor evidence="4">
        <name>[4Fe-4S] cluster</name>
        <dbReference type="ChEBI" id="CHEBI:49883"/>
    </cofactor>
    <text evidence="4">Binds 1 [4Fe-4S] cluster per subunit.</text>
</comment>
<reference evidence="6 7" key="1">
    <citation type="submission" date="2019-12" db="EMBL/GenBank/DDBJ databases">
        <authorList>
            <person name="Li M."/>
        </authorList>
    </citation>
    <scope>NUCLEOTIDE SEQUENCE [LARGE SCALE GENOMIC DNA]</scope>
    <source>
        <strain evidence="6 7">GBMRC 2046</strain>
    </source>
</reference>
<comment type="function">
    <text evidence="4">Catalyzes the formation of sulfite from adenosine 5'-phosphosulfate (APS) using thioredoxin as an electron donor.</text>
</comment>
<feature type="binding site" evidence="4">
    <location>
        <position position="210"/>
    </location>
    <ligand>
        <name>[4Fe-4S] cluster</name>
        <dbReference type="ChEBI" id="CHEBI:49883"/>
    </ligand>
</feature>
<comment type="subcellular location">
    <subcellularLocation>
        <location evidence="4">Cytoplasm</location>
    </subcellularLocation>
</comment>
<dbReference type="InterPro" id="IPR014729">
    <property type="entry name" value="Rossmann-like_a/b/a_fold"/>
</dbReference>
<evidence type="ECO:0000256" key="2">
    <source>
        <dbReference type="ARBA" id="ARBA00023002"/>
    </source>
</evidence>
<keyword evidence="2 4" id="KW-0560">Oxidoreductase</keyword>
<dbReference type="RefSeq" id="WP_160776505.1">
    <property type="nucleotide sequence ID" value="NZ_WUMV01000007.1"/>
</dbReference>
<dbReference type="CDD" id="cd23945">
    <property type="entry name" value="PAPS_reductase"/>
    <property type="match status" value="1"/>
</dbReference>
<evidence type="ECO:0000313" key="7">
    <source>
        <dbReference type="Proteomes" id="UP000433101"/>
    </source>
</evidence>
<comment type="similarity">
    <text evidence="1 4">Belongs to the PAPS reductase family. CysH subfamily.</text>
</comment>
<dbReference type="Proteomes" id="UP000433101">
    <property type="component" value="Unassembled WGS sequence"/>
</dbReference>
<evidence type="ECO:0000256" key="4">
    <source>
        <dbReference type="HAMAP-Rule" id="MF_00063"/>
    </source>
</evidence>
<evidence type="ECO:0000256" key="1">
    <source>
        <dbReference type="ARBA" id="ARBA00009732"/>
    </source>
</evidence>
<dbReference type="EC" id="1.8.4.10" evidence="4"/>
<dbReference type="NCBIfam" id="NF002537">
    <property type="entry name" value="PRK02090.1"/>
    <property type="match status" value="1"/>
</dbReference>
<dbReference type="Gene3D" id="3.40.50.620">
    <property type="entry name" value="HUPs"/>
    <property type="match status" value="1"/>
</dbReference>
<dbReference type="HAMAP" id="MF_00063">
    <property type="entry name" value="CysH"/>
    <property type="match status" value="1"/>
</dbReference>
<dbReference type="Pfam" id="PF01507">
    <property type="entry name" value="PAPS_reduct"/>
    <property type="match status" value="1"/>
</dbReference>
<gene>
    <name evidence="4" type="primary">cysH</name>
    <name evidence="6" type="ORF">GR183_15205</name>
</gene>
<dbReference type="PANTHER" id="PTHR46509">
    <property type="entry name" value="PHOSPHOADENOSINE PHOSPHOSULFATE REDUCTASE"/>
    <property type="match status" value="1"/>
</dbReference>
<dbReference type="InterPro" id="IPR004511">
    <property type="entry name" value="PAPS/APS_Rdtase"/>
</dbReference>
<dbReference type="PIRSF" id="PIRSF000857">
    <property type="entry name" value="PAPS_reductase"/>
    <property type="match status" value="1"/>
</dbReference>
<dbReference type="NCBIfam" id="TIGR00434">
    <property type="entry name" value="cysH"/>
    <property type="match status" value="1"/>
</dbReference>
<name>A0A7X3LWC0_9HYPH</name>
<sequence>MGRNEASLLALDPAEAVAAEARALEAQHGNASTEEILRVALDLYGDRIGLVSSFGADSAVLLHIVAKIDPHVPVIFVDTRKHFAETLSYRDELAGRLGLTDVRSVTPEPEDIAAADADGALWLRDNDRCCHIRKVMPLARALKGFDAWISGRKRFQSAGRSILPAFEPEEGRIKINPLAAWSAADIIAHMKEHDLPRHPLVAKGYPSIGCMPCTDKVAEGEDPRAGRWRGQDKTECGIHFALPGENEDGAGI</sequence>
<accession>A0A7X3LWC0</accession>
<dbReference type="GO" id="GO:0004604">
    <property type="term" value="F:phosphoadenylyl-sulfate reductase (thioredoxin) activity"/>
    <property type="evidence" value="ECO:0007669"/>
    <property type="project" value="UniProtKB-UniRule"/>
</dbReference>
<dbReference type="GO" id="GO:0005737">
    <property type="term" value="C:cytoplasm"/>
    <property type="evidence" value="ECO:0007669"/>
    <property type="project" value="UniProtKB-SubCell"/>
</dbReference>
<dbReference type="GO" id="GO:0070814">
    <property type="term" value="P:hydrogen sulfide biosynthetic process"/>
    <property type="evidence" value="ECO:0007669"/>
    <property type="project" value="UniProtKB-UniRule"/>
</dbReference>
<organism evidence="6 7">
    <name type="scientific">Stappia sediminis</name>
    <dbReference type="NCBI Taxonomy" id="2692190"/>
    <lineage>
        <taxon>Bacteria</taxon>
        <taxon>Pseudomonadati</taxon>
        <taxon>Pseudomonadota</taxon>
        <taxon>Alphaproteobacteria</taxon>
        <taxon>Hyphomicrobiales</taxon>
        <taxon>Stappiaceae</taxon>
        <taxon>Stappia</taxon>
    </lineage>
</organism>
<keyword evidence="7" id="KW-1185">Reference proteome</keyword>
<dbReference type="GO" id="GO:0043866">
    <property type="term" value="F:adenylyl-sulfate reductase (thioredoxin) activity"/>
    <property type="evidence" value="ECO:0007669"/>
    <property type="project" value="UniProtKB-EC"/>
</dbReference>
<feature type="domain" description="Phosphoadenosine phosphosulphate reductase" evidence="5">
    <location>
        <begin position="50"/>
        <end position="215"/>
    </location>
</feature>
<protein>
    <recommendedName>
        <fullName evidence="4">Adenosine 5'-phosphosulfate reductase</fullName>
        <shortName evidence="4">APS reductase</shortName>
        <ecNumber evidence="4">1.8.4.10</ecNumber>
    </recommendedName>
    <alternativeName>
        <fullName evidence="4">5'-adenylylsulfate reductase</fullName>
    </alternativeName>
    <alternativeName>
        <fullName evidence="4">Thioredoxin-dependent 5'-adenylylsulfate reductase</fullName>
    </alternativeName>
</protein>
<evidence type="ECO:0000256" key="3">
    <source>
        <dbReference type="ARBA" id="ARBA00024327"/>
    </source>
</evidence>
<dbReference type="EMBL" id="WUMV01000007">
    <property type="protein sequence ID" value="MXN66261.1"/>
    <property type="molecule type" value="Genomic_DNA"/>
</dbReference>
<dbReference type="InterPro" id="IPR002500">
    <property type="entry name" value="PAPS_reduct_dom"/>
</dbReference>
<dbReference type="SUPFAM" id="SSF52402">
    <property type="entry name" value="Adenine nucleotide alpha hydrolases-like"/>
    <property type="match status" value="1"/>
</dbReference>
<keyword evidence="4" id="KW-0411">Iron-sulfur</keyword>
<comment type="pathway">
    <text evidence="3 4">Sulfur metabolism; hydrogen sulfide biosynthesis; sulfite from sulfate.</text>
</comment>
<feature type="active site" description="Nucleophile; cysteine thiosulfonate intermediate" evidence="4">
    <location>
        <position position="236"/>
    </location>
</feature>
<dbReference type="GO" id="GO:0046872">
    <property type="term" value="F:metal ion binding"/>
    <property type="evidence" value="ECO:0007669"/>
    <property type="project" value="UniProtKB-KW"/>
</dbReference>
<keyword evidence="4" id="KW-0479">Metal-binding</keyword>